<feature type="region of interest" description="Disordered" evidence="1">
    <location>
        <begin position="456"/>
        <end position="476"/>
    </location>
</feature>
<evidence type="ECO:0000313" key="3">
    <source>
        <dbReference type="Proteomes" id="UP000028837"/>
    </source>
</evidence>
<evidence type="ECO:0000256" key="1">
    <source>
        <dbReference type="SAM" id="MobiDB-lite"/>
    </source>
</evidence>
<feature type="region of interest" description="Disordered" evidence="1">
    <location>
        <begin position="864"/>
        <end position="1021"/>
    </location>
</feature>
<dbReference type="OrthoDB" id="331939at2759"/>
<feature type="region of interest" description="Disordered" evidence="1">
    <location>
        <begin position="203"/>
        <end position="275"/>
    </location>
</feature>
<feature type="compositionally biased region" description="Basic and acidic residues" evidence="1">
    <location>
        <begin position="373"/>
        <end position="384"/>
    </location>
</feature>
<feature type="compositionally biased region" description="Basic and acidic residues" evidence="1">
    <location>
        <begin position="1007"/>
        <end position="1021"/>
    </location>
</feature>
<accession>A0A086KR13</accession>
<feature type="compositionally biased region" description="Low complexity" evidence="1">
    <location>
        <begin position="203"/>
        <end position="216"/>
    </location>
</feature>
<proteinExistence type="predicted"/>
<feature type="region of interest" description="Disordered" evidence="1">
    <location>
        <begin position="332"/>
        <end position="399"/>
    </location>
</feature>
<sequence>MEVPPAPPSSPLVQRKRRLDLPASPEVSSPLKKQLKGAHDASPCAVSALARHALDACASSVGTSSALGKSGSASENDPFLLQGQKLGEPVADAALAPLAVEGKTLSPPPPLAIRSASPALLRRVPVSSMTPGNLLGASTASLAGDGRTGAQDSAGVDHVAALASRIPPLFASRRDSEGIDLGKTTLGSPLRVRRMAVDPVAGGAADGAHAVGTAGASGDVRGEGTPRRGHHVLGAAGSGAASPMDSREDLGRSRTPPRRGETPRNSLSRLDSVLPATPPRLPCTLFYEQLRGRAESPRSPVASSVVAPGLQALGGEGTPLGGARRPRDSFEFALTDEAATPSPFSRSKRRNRGEEGSPLRGDPAPVEVGPRSEANERQERRSEMMEAQSPFRRSPITGKRQCVVSPMRLTPARQSPACFRDGRGARGPNDKWTSSCPTWLKRLASSTPAFFRGVAPREGSPVCSRRPAEGSEDGDTPHFLGSLLALAGVASPQEQGGESKPVKGDARENLNALLHAVTALKLETLEKLNLGRDLERLWRHYRTLRIVCDREHDSSRRLGLSSQVFPAFQRLTHASASVGSVLASAPLNTAQPGELESLSEACKSPGAQTPSQQLEVDDIARMLWLAPHLLGWRYRHLKTSAGPSPRLAMGAAALTTSPLSRRRRPAPGEEESAPLSPLKRNLVLISGERLAEGLELELLEFVLSPEDKQAATLRTAKEPLGPPHPARDSEGAPQVVLMSREVNPTLRLVQFRGVLVLWVFLWQLEYLKQLEGACDVARLSGVFENAWLFLTRGQWVPGFHPDATPLPPCHALPPRPAKTLLRSPSKGGIGRDRSAGDPLLSAPKALSPQKTALLSALLSKSSSPIKSAHSNSSNSPMALSSPLSRRRLGAASPGGSTGLLSASTPTRGDERGRTLSRDGAPAQAEGERLVYRLSGADTRLSTSSVSSRISDSSGVGATRAGSPVSPAKSPQAAAEQTTPRRDASAADVSSPVSSVRSGSAGASPISERLRQRTEARRQARLQQEELRKQRAGLHQEARQWSNVRWVLSCLLDACVYRDPRKTIDTRVFVDVYIAKSKLPLRLDVVEECLATLARVAPDMLSLNGSVVSFASAFDAAALVKLVDTRVVEAQKAAAAFDTTM</sequence>
<feature type="region of interest" description="Disordered" evidence="1">
    <location>
        <begin position="814"/>
        <end position="843"/>
    </location>
</feature>
<reference evidence="2 3" key="1">
    <citation type="submission" date="2014-02" db="EMBL/GenBank/DDBJ databases">
        <authorList>
            <person name="Sibley D."/>
            <person name="Venepally P."/>
            <person name="Karamycheva S."/>
            <person name="Hadjithomas M."/>
            <person name="Khan A."/>
            <person name="Brunk B."/>
            <person name="Roos D."/>
            <person name="Caler E."/>
            <person name="Lorenzi H."/>
        </authorList>
    </citation>
    <scope>NUCLEOTIDE SEQUENCE [LARGE SCALE GENOMIC DNA]</scope>
    <source>
        <strain evidence="2 3">GAB2-2007-GAL-DOM2</strain>
    </source>
</reference>
<feature type="region of interest" description="Disordered" evidence="1">
    <location>
        <begin position="414"/>
        <end position="433"/>
    </location>
</feature>
<protein>
    <submittedName>
        <fullName evidence="2">Uncharacterized protein</fullName>
    </submittedName>
</protein>
<evidence type="ECO:0000313" key="2">
    <source>
        <dbReference type="EMBL" id="KFG46831.1"/>
    </source>
</evidence>
<feature type="compositionally biased region" description="Low complexity" evidence="1">
    <location>
        <begin position="864"/>
        <end position="883"/>
    </location>
</feature>
<feature type="region of interest" description="Disordered" evidence="1">
    <location>
        <begin position="1"/>
        <end position="38"/>
    </location>
</feature>
<organism evidence="2 3">
    <name type="scientific">Toxoplasma gondii GAB2-2007-GAL-DOM2</name>
    <dbReference type="NCBI Taxonomy" id="1130820"/>
    <lineage>
        <taxon>Eukaryota</taxon>
        <taxon>Sar</taxon>
        <taxon>Alveolata</taxon>
        <taxon>Apicomplexa</taxon>
        <taxon>Conoidasida</taxon>
        <taxon>Coccidia</taxon>
        <taxon>Eucoccidiorida</taxon>
        <taxon>Eimeriorina</taxon>
        <taxon>Sarcocystidae</taxon>
        <taxon>Toxoplasma</taxon>
    </lineage>
</organism>
<gene>
    <name evidence="2" type="ORF">TGDOM2_247040</name>
</gene>
<dbReference type="EMBL" id="AHZU02000244">
    <property type="protein sequence ID" value="KFG46831.1"/>
    <property type="molecule type" value="Genomic_DNA"/>
</dbReference>
<dbReference type="VEuPathDB" id="ToxoDB:TGDOM2_247040"/>
<feature type="compositionally biased region" description="Pro residues" evidence="1">
    <location>
        <begin position="1"/>
        <end position="10"/>
    </location>
</feature>
<dbReference type="Proteomes" id="UP000028837">
    <property type="component" value="Unassembled WGS sequence"/>
</dbReference>
<name>A0A086KR13_TOXGO</name>
<feature type="compositionally biased region" description="Basic and acidic residues" evidence="1">
    <location>
        <begin position="245"/>
        <end position="262"/>
    </location>
</feature>
<dbReference type="AlphaFoldDB" id="A0A086KR13"/>
<feature type="compositionally biased region" description="Basic and acidic residues" evidence="1">
    <location>
        <begin position="907"/>
        <end position="916"/>
    </location>
</feature>
<feature type="compositionally biased region" description="Low complexity" evidence="1">
    <location>
        <begin position="937"/>
        <end position="956"/>
    </location>
</feature>
<comment type="caution">
    <text evidence="2">The sequence shown here is derived from an EMBL/GenBank/DDBJ whole genome shotgun (WGS) entry which is preliminary data.</text>
</comment>
<feature type="region of interest" description="Disordered" evidence="1">
    <location>
        <begin position="655"/>
        <end position="674"/>
    </location>
</feature>
<feature type="compositionally biased region" description="Low complexity" evidence="1">
    <location>
        <begin position="985"/>
        <end position="1004"/>
    </location>
</feature>